<organism evidence="2 3">
    <name type="scientific">Strigamia maritima</name>
    <name type="common">European centipede</name>
    <name type="synonym">Geophilus maritimus</name>
    <dbReference type="NCBI Taxonomy" id="126957"/>
    <lineage>
        <taxon>Eukaryota</taxon>
        <taxon>Metazoa</taxon>
        <taxon>Ecdysozoa</taxon>
        <taxon>Arthropoda</taxon>
        <taxon>Myriapoda</taxon>
        <taxon>Chilopoda</taxon>
        <taxon>Pleurostigmophora</taxon>
        <taxon>Geophilomorpha</taxon>
        <taxon>Linotaeniidae</taxon>
        <taxon>Strigamia</taxon>
    </lineage>
</organism>
<evidence type="ECO:0000313" key="2">
    <source>
        <dbReference type="EnsemblMetazoa" id="SMAR015438-PA"/>
    </source>
</evidence>
<dbReference type="GO" id="GO:0036503">
    <property type="term" value="P:ERAD pathway"/>
    <property type="evidence" value="ECO:0007669"/>
    <property type="project" value="TreeGrafter"/>
</dbReference>
<dbReference type="STRING" id="126957.T1JNK9"/>
<evidence type="ECO:0008006" key="4">
    <source>
        <dbReference type="Google" id="ProtNLM"/>
    </source>
</evidence>
<dbReference type="Proteomes" id="UP000014500">
    <property type="component" value="Unassembled WGS sequence"/>
</dbReference>
<reference evidence="2" key="2">
    <citation type="submission" date="2015-02" db="UniProtKB">
        <authorList>
            <consortium name="EnsemblMetazoa"/>
        </authorList>
    </citation>
    <scope>IDENTIFICATION</scope>
</reference>
<dbReference type="Gene3D" id="3.50.50.60">
    <property type="entry name" value="FAD/NAD(P)-binding domain"/>
    <property type="match status" value="2"/>
</dbReference>
<dbReference type="SUPFAM" id="SSF51905">
    <property type="entry name" value="FAD/NAD(P)-binding domain"/>
    <property type="match status" value="1"/>
</dbReference>
<evidence type="ECO:0000256" key="1">
    <source>
        <dbReference type="ARBA" id="ARBA00023002"/>
    </source>
</evidence>
<keyword evidence="1" id="KW-0560">Oxidoreductase</keyword>
<dbReference type="AlphaFoldDB" id="T1JNK9"/>
<dbReference type="EnsemblMetazoa" id="SMAR015438-RA">
    <property type="protein sequence ID" value="SMAR015438-PA"/>
    <property type="gene ID" value="SMAR015438"/>
</dbReference>
<dbReference type="GO" id="GO:0050660">
    <property type="term" value="F:flavin adenine dinucleotide binding"/>
    <property type="evidence" value="ECO:0007669"/>
    <property type="project" value="TreeGrafter"/>
</dbReference>
<keyword evidence="3" id="KW-1185">Reference proteome</keyword>
<dbReference type="PANTHER" id="PTHR43539">
    <property type="entry name" value="FLAVIN-BINDING MONOOXYGENASE-LIKE PROTEIN (AFU_ORTHOLOGUE AFUA_4G09220)"/>
    <property type="match status" value="1"/>
</dbReference>
<dbReference type="Pfam" id="PF13738">
    <property type="entry name" value="Pyr_redox_3"/>
    <property type="match status" value="1"/>
</dbReference>
<dbReference type="eggNOG" id="KOG1399">
    <property type="taxonomic scope" value="Eukaryota"/>
</dbReference>
<dbReference type="GO" id="GO:0004497">
    <property type="term" value="F:monooxygenase activity"/>
    <property type="evidence" value="ECO:0007669"/>
    <property type="project" value="TreeGrafter"/>
</dbReference>
<dbReference type="HOGENOM" id="CLU_014290_1_0_1"/>
<reference evidence="3" key="1">
    <citation type="submission" date="2011-05" db="EMBL/GenBank/DDBJ databases">
        <authorList>
            <person name="Richards S.R."/>
            <person name="Qu J."/>
            <person name="Jiang H."/>
            <person name="Jhangiani S.N."/>
            <person name="Agravi P."/>
            <person name="Goodspeed R."/>
            <person name="Gross S."/>
            <person name="Mandapat C."/>
            <person name="Jackson L."/>
            <person name="Mathew T."/>
            <person name="Pu L."/>
            <person name="Thornton R."/>
            <person name="Saada N."/>
            <person name="Wilczek-Boney K.B."/>
            <person name="Lee S."/>
            <person name="Kovar C."/>
            <person name="Wu Y."/>
            <person name="Scherer S.E."/>
            <person name="Worley K.C."/>
            <person name="Muzny D.M."/>
            <person name="Gibbs R."/>
        </authorList>
    </citation>
    <scope>NUCLEOTIDE SEQUENCE</scope>
    <source>
        <strain evidence="3">Brora</strain>
    </source>
</reference>
<proteinExistence type="predicted"/>
<evidence type="ECO:0000313" key="3">
    <source>
        <dbReference type="Proteomes" id="UP000014500"/>
    </source>
</evidence>
<dbReference type="GO" id="GO:0005788">
    <property type="term" value="C:endoplasmic reticulum lumen"/>
    <property type="evidence" value="ECO:0007669"/>
    <property type="project" value="TreeGrafter"/>
</dbReference>
<dbReference type="FunFam" id="3.50.50.60:FF:000521">
    <property type="entry name" value="FAD dependent oxidoreductase domain containing 2"/>
    <property type="match status" value="1"/>
</dbReference>
<dbReference type="InterPro" id="IPR036188">
    <property type="entry name" value="FAD/NAD-bd_sf"/>
</dbReference>
<protein>
    <recommendedName>
        <fullName evidence="4">FAD-dependent oxidoreductase domain-containing protein 2</fullName>
    </recommendedName>
</protein>
<dbReference type="PRINTS" id="PR00368">
    <property type="entry name" value="FADPNR"/>
</dbReference>
<dbReference type="OMA" id="KGQAYQC"/>
<dbReference type="PhylomeDB" id="T1JNK9"/>
<dbReference type="EMBL" id="JH431367">
    <property type="status" value="NOT_ANNOTATED_CDS"/>
    <property type="molecule type" value="Genomic_DNA"/>
</dbReference>
<dbReference type="PANTHER" id="PTHR43539:SF23">
    <property type="entry name" value="FAD-DEPENDENT OXIDOREDUCTASE DOMAIN-CONTAINING PROTEIN 2"/>
    <property type="match status" value="1"/>
</dbReference>
<sequence length="637" mass="74029">MAIIVKSLPLCYGLNWCNEIITFKPCDDTCSFFNEASLHDYCVIGAGPAGLQMAYYLSMAKRDYVVFERSNISGFFFSIYPRHRRLISINKRFTGRTNKEFNLRHDWNSLLSHDQQLVFREYSSEFFPNADDMVRYLNDFQRKLAIRVQYNTDIRNVTRVWNDVDKVHRFSMRDQRNLTYSCNTVIVSTGLWLLNAPEFPGSRLVEGYETVDIDPKLFEGQNVLILGRGNSAFETADALYGRTNLIHMVSRSRARLSWSTHYVGDLRAINNGLLDTYQLKSLDGLLEAPVEDMELEKKSDGRIHVKFPSFERQVHSPTSESDLDNFSLREGYHHVIRCLGFNFDDSLFDKDILPIKGHGRKAKYPAIKQNLESFSVPGLYFAGTITHSLDYRKSAGGFIHGFRYTVRMLHKLLEYRNHNVQWPSYRQSIVDLLNTIVKRINEAAGLYQMFGSLADIILLQKNNTEFEVLEEFPVQLLHQLPKLTGHLVDKFFVIIMEYGPDFSGPDKDTFRPDRATGDPLEAHRSNFLHPVFYFYTKLPTEAEMSSKPPNWILPRPQRLHHVLEDFLTTWTAPQSHILPLRRFLEYCIGNDLRQLMFATFPHTCPCKFNLRQPSQQQNASNFPRLIWICYEGSKRDI</sequence>
<dbReference type="InterPro" id="IPR050982">
    <property type="entry name" value="Auxin_biosynth/cation_transpt"/>
</dbReference>
<accession>T1JNK9</accession>
<name>T1JNK9_STRMM</name>